<dbReference type="KEGG" id="cmag:CBW24_03095"/>
<accession>A0A291LWS2</accession>
<dbReference type="PANTHER" id="PTHR30535:SF34">
    <property type="entry name" value="MOLYBDATE-BINDING PROTEIN MOLA"/>
    <property type="match status" value="1"/>
</dbReference>
<dbReference type="PANTHER" id="PTHR30535">
    <property type="entry name" value="VITAMIN B12-BINDING PROTEIN"/>
    <property type="match status" value="1"/>
</dbReference>
<dbReference type="Gene3D" id="3.40.50.1980">
    <property type="entry name" value="Nitrogenase molybdenum iron protein domain"/>
    <property type="match status" value="2"/>
</dbReference>
<dbReference type="InterPro" id="IPR050902">
    <property type="entry name" value="ABC_Transporter_SBP"/>
</dbReference>
<keyword evidence="4" id="KW-1185">Reference proteome</keyword>
<evidence type="ECO:0000259" key="2">
    <source>
        <dbReference type="PROSITE" id="PS50983"/>
    </source>
</evidence>
<feature type="domain" description="Fe/B12 periplasmic-binding" evidence="2">
    <location>
        <begin position="39"/>
        <end position="312"/>
    </location>
</feature>
<dbReference type="GO" id="GO:0071281">
    <property type="term" value="P:cellular response to iron ion"/>
    <property type="evidence" value="ECO:0007669"/>
    <property type="project" value="TreeGrafter"/>
</dbReference>
<keyword evidence="1" id="KW-0732">Signal</keyword>
<dbReference type="OrthoDB" id="1632039at2"/>
<evidence type="ECO:0000313" key="3">
    <source>
        <dbReference type="EMBL" id="ATI41087.1"/>
    </source>
</evidence>
<proteinExistence type="predicted"/>
<name>A0A291LWS2_9RHOB</name>
<feature type="chain" id="PRO_5012245554" description="Fe/B12 periplasmic-binding domain-containing protein" evidence="1">
    <location>
        <begin position="31"/>
        <end position="317"/>
    </location>
</feature>
<dbReference type="Proteomes" id="UP000219050">
    <property type="component" value="Chromosome"/>
</dbReference>
<sequence>MWACVRRSDRLMRAVALVFGLALPFHSAHAGQEVVPPARVVSMNLCTDQLAMMLAAPGQLISVSHVARDPLISALAEEAAAYPVNHGGAEEIYLMRPDLVLAGVWGHDLTLSMLERLGLRVARIAPADRLSDIPDRIMEIGTLLGRAPQARAMAAAFQADLAALSDGIAGVEAEGDGAEGVGAAKVGAAGAGRPRLAIYNANGYTTGTETLGGDIIRAAGFDNIAGEMGLAYGGALPLELLVMAAPDMVLTGTAYPGASRAEEIMTHPAIAALNAAGTLRGRGDADWVCGTIRVLDAVRTLAARRAALPPTTSEAAQ</sequence>
<dbReference type="SUPFAM" id="SSF53807">
    <property type="entry name" value="Helical backbone' metal receptor"/>
    <property type="match status" value="1"/>
</dbReference>
<feature type="signal peptide" evidence="1">
    <location>
        <begin position="1"/>
        <end position="30"/>
    </location>
</feature>
<dbReference type="InterPro" id="IPR002491">
    <property type="entry name" value="ABC_transptr_periplasmic_BD"/>
</dbReference>
<dbReference type="AlphaFoldDB" id="A0A291LWS2"/>
<evidence type="ECO:0000256" key="1">
    <source>
        <dbReference type="SAM" id="SignalP"/>
    </source>
</evidence>
<protein>
    <recommendedName>
        <fullName evidence="2">Fe/B12 periplasmic-binding domain-containing protein</fullName>
    </recommendedName>
</protein>
<reference evidence="3 4" key="1">
    <citation type="submission" date="2017-05" db="EMBL/GenBank/DDBJ databases">
        <title>Comparative genomic and metabolic analysis of manganese-oxidizing mechanisms in Celeribater manganoxidans DY25T: its adaption to the environment of polymetallic nodule.</title>
        <authorList>
            <person name="Wang X."/>
        </authorList>
    </citation>
    <scope>NUCLEOTIDE SEQUENCE [LARGE SCALE GENOMIC DNA]</scope>
    <source>
        <strain evidence="3 4">DY25</strain>
    </source>
</reference>
<evidence type="ECO:0000313" key="4">
    <source>
        <dbReference type="Proteomes" id="UP000219050"/>
    </source>
</evidence>
<gene>
    <name evidence="3" type="ORF">CBW24_03095</name>
</gene>
<organism evidence="3 4">
    <name type="scientific">Pacificitalea manganoxidans</name>
    <dbReference type="NCBI Taxonomy" id="1411902"/>
    <lineage>
        <taxon>Bacteria</taxon>
        <taxon>Pseudomonadati</taxon>
        <taxon>Pseudomonadota</taxon>
        <taxon>Alphaproteobacteria</taxon>
        <taxon>Rhodobacterales</taxon>
        <taxon>Paracoccaceae</taxon>
        <taxon>Pacificitalea</taxon>
    </lineage>
</organism>
<dbReference type="PROSITE" id="PS50983">
    <property type="entry name" value="FE_B12_PBP"/>
    <property type="match status" value="1"/>
</dbReference>
<dbReference type="EMBL" id="CP021404">
    <property type="protein sequence ID" value="ATI41087.1"/>
    <property type="molecule type" value="Genomic_DNA"/>
</dbReference>